<protein>
    <submittedName>
        <fullName evidence="1">Uncharacterized protein</fullName>
    </submittedName>
</protein>
<dbReference type="Proteomes" id="UP000824469">
    <property type="component" value="Unassembled WGS sequence"/>
</dbReference>
<name>A0AA38GQ96_TAXCH</name>
<proteinExistence type="predicted"/>
<keyword evidence="2" id="KW-1185">Reference proteome</keyword>
<accession>A0AA38GQ96</accession>
<dbReference type="EMBL" id="JAHRHJ020000002">
    <property type="protein sequence ID" value="KAH9327507.1"/>
    <property type="molecule type" value="Genomic_DNA"/>
</dbReference>
<evidence type="ECO:0000313" key="2">
    <source>
        <dbReference type="Proteomes" id="UP000824469"/>
    </source>
</evidence>
<feature type="non-terminal residue" evidence="1">
    <location>
        <position position="66"/>
    </location>
</feature>
<gene>
    <name evidence="1" type="ORF">KI387_007685</name>
</gene>
<comment type="caution">
    <text evidence="1">The sequence shown here is derived from an EMBL/GenBank/DDBJ whole genome shotgun (WGS) entry which is preliminary data.</text>
</comment>
<organism evidence="1 2">
    <name type="scientific">Taxus chinensis</name>
    <name type="common">Chinese yew</name>
    <name type="synonym">Taxus wallichiana var. chinensis</name>
    <dbReference type="NCBI Taxonomy" id="29808"/>
    <lineage>
        <taxon>Eukaryota</taxon>
        <taxon>Viridiplantae</taxon>
        <taxon>Streptophyta</taxon>
        <taxon>Embryophyta</taxon>
        <taxon>Tracheophyta</taxon>
        <taxon>Spermatophyta</taxon>
        <taxon>Pinopsida</taxon>
        <taxon>Pinidae</taxon>
        <taxon>Conifers II</taxon>
        <taxon>Cupressales</taxon>
        <taxon>Taxaceae</taxon>
        <taxon>Taxus</taxon>
    </lineage>
</organism>
<dbReference type="AlphaFoldDB" id="A0AA38GQ96"/>
<evidence type="ECO:0000313" key="1">
    <source>
        <dbReference type="EMBL" id="KAH9327507.1"/>
    </source>
</evidence>
<reference evidence="1 2" key="1">
    <citation type="journal article" date="2021" name="Nat. Plants">
        <title>The Taxus genome provides insights into paclitaxel biosynthesis.</title>
        <authorList>
            <person name="Xiong X."/>
            <person name="Gou J."/>
            <person name="Liao Q."/>
            <person name="Li Y."/>
            <person name="Zhou Q."/>
            <person name="Bi G."/>
            <person name="Li C."/>
            <person name="Du R."/>
            <person name="Wang X."/>
            <person name="Sun T."/>
            <person name="Guo L."/>
            <person name="Liang H."/>
            <person name="Lu P."/>
            <person name="Wu Y."/>
            <person name="Zhang Z."/>
            <person name="Ro D.K."/>
            <person name="Shang Y."/>
            <person name="Huang S."/>
            <person name="Yan J."/>
        </authorList>
    </citation>
    <scope>NUCLEOTIDE SEQUENCE [LARGE SCALE GENOMIC DNA]</scope>
    <source>
        <strain evidence="1">Ta-2019</strain>
    </source>
</reference>
<feature type="non-terminal residue" evidence="1">
    <location>
        <position position="1"/>
    </location>
</feature>
<sequence>GSVVGIWVVGIDDVLVVNEEVEIMGWEADGSDVEVVVAVGMEEVCVVEVSTVLVTGGVGEVIVVME</sequence>